<dbReference type="SUPFAM" id="SSF47336">
    <property type="entry name" value="ACP-like"/>
    <property type="match status" value="2"/>
</dbReference>
<dbReference type="InterPro" id="IPR042099">
    <property type="entry name" value="ANL_N_sf"/>
</dbReference>
<dbReference type="InterPro" id="IPR006162">
    <property type="entry name" value="Ppantetheine_attach_site"/>
</dbReference>
<name>A0ABS0U0P4_9GAMM</name>
<dbReference type="Pfam" id="PF00668">
    <property type="entry name" value="Condensation"/>
    <property type="match status" value="1"/>
</dbReference>
<dbReference type="PROSITE" id="PS00455">
    <property type="entry name" value="AMP_BINDING"/>
    <property type="match status" value="2"/>
</dbReference>
<protein>
    <submittedName>
        <fullName evidence="5">AMP-binding protein</fullName>
    </submittedName>
</protein>
<dbReference type="Pfam" id="PF00501">
    <property type="entry name" value="AMP-binding"/>
    <property type="match status" value="2"/>
</dbReference>
<dbReference type="InterPro" id="IPR020806">
    <property type="entry name" value="PKS_PP-bd"/>
</dbReference>
<dbReference type="SUPFAM" id="SSF53474">
    <property type="entry name" value="alpha/beta-Hydrolases"/>
    <property type="match status" value="1"/>
</dbReference>
<evidence type="ECO:0000256" key="1">
    <source>
        <dbReference type="ARBA" id="ARBA00001957"/>
    </source>
</evidence>
<dbReference type="PANTHER" id="PTHR45527">
    <property type="entry name" value="NONRIBOSOMAL PEPTIDE SYNTHETASE"/>
    <property type="match status" value="1"/>
</dbReference>
<dbReference type="InterPro" id="IPR009081">
    <property type="entry name" value="PP-bd_ACP"/>
</dbReference>
<evidence type="ECO:0000313" key="5">
    <source>
        <dbReference type="EMBL" id="MBI6547451.1"/>
    </source>
</evidence>
<evidence type="ECO:0000259" key="4">
    <source>
        <dbReference type="PROSITE" id="PS50075"/>
    </source>
</evidence>
<dbReference type="InterPro" id="IPR000873">
    <property type="entry name" value="AMP-dep_synth/lig_dom"/>
</dbReference>
<dbReference type="InterPro" id="IPR020845">
    <property type="entry name" value="AMP-binding_CS"/>
</dbReference>
<dbReference type="InterPro" id="IPR025110">
    <property type="entry name" value="AMP-bd_C"/>
</dbReference>
<proteinExistence type="predicted"/>
<dbReference type="Gene3D" id="3.30.559.30">
    <property type="entry name" value="Nonribosomal peptide synthetase, condensation domain"/>
    <property type="match status" value="1"/>
</dbReference>
<sequence length="2198" mass="244576">MFTNDPIAMYARKQALKEYACQQLDAEYQGCPFFVTTQSASEADEELVTTSCVLPEKLNDRIFTMAAASPLHRLSLFSACIKYLAFLHCHEPEGSLTWALGGTDLAGNVPLVDGILGDGISAKEWYLVPAKWNLAEKVLEQPVKCLFGEELIQWKQVAALTSGLSPQTVSAAMPELPQVLVGYSETLPPFVSLGLAGKDFADTRAGEMDTTHYALSIWFEARPEKTSLHIRFDPKKVEPELITLLIERLTLLLGSMVFEPIASLASMRWIPQQERERMLTLSTPVTAQPLQYQNVAQAITASIRDRAEMPFLEVGGQTVNFTQLAQYTEMLLTDPQWPQWASLGDCVLIVGAKGIETTLAVMACIRIGKPFFLQSNSAPERQLLDVIELYHTKTVLLQDMAQDMVQETPQESSGRMEELFRRQGCQVVMLPDYHPASLAPCLDKSDAALLAEWLHKGEAVSPDDTLFVVMTSGSEGKPKGSINTHRALLNLSTETHSLNRSAGSRFASVSNHTFDYFVLECVQILTQEIVLVMVPEEARIDAKKCVEFLREHQIALLFATTVFAEDIMEQGDIPTLRQLYFGGESLRTFQKNNYQLFNIYGPSETGVAATYLSIERNDQKITIGKPLGGCQCVVVFPDTLEPCPIGVPGELLIGGVGVGGGYLNRPDLTEQVFIHLDTEWLKGKYYRSGDLGCWDAQGEIDILGRRDRQLKVNGFRIELDAVEKNVLDLPMVSEAAVIGIEDKRGHARLGAFVVVTDDTVMNSRVTEQNVREALLSRIPAYMVPSQIILVPELPLTGTGKLDRQALKQTLGKTAPNDTVRPSGVTQEWLAACWGRYLELETDALSVDKSFFALGGHSLRAVRVLAEIQQKFGQVVSLQAFFQNDTIEMLAKMIDSQSINDEKRPIDDFSSLLETPLPFSADGRGPLSAQEVRLYAQYRLDPESLVCVLSLEIPLSHEISADSAKHALQTLLDRYDILRTRYRINNEGIPYAETLPSLPVDRVLSDDQNQWRQVRMRALDLEEGPLLRGYLQDVSTEQACLLLQIHHILTDKPSLEILQSEFEQLLAHAPLAPVALSYRHYAVALMDARQRPIWDQAETFWKNYMEGVEFDPFGHGAVEMDGKVRHTSWCLSAENERGVKRLCQSLNVTPAMFFLAVWGMTVAREGHSNLFSISVANALRPKQALDTVGMFVSLSPCVFRFDQSKRTFDQFIKTLADEQWQVADHLFFPVEEAFALLSRDPRMFGSNPLLNVTYVYLDIEDDVGNGIGETPGAEDLSQETHGPLDFSVIHTAQSCRLVLESQCDVFTDSQIAAITNSYQAILQQILHHPPAGLQVNVFVSDEATQKAFRPVQRCASYTPIDAMLLTTFQTLGDRPAVIEDESIVTWQEFAALTAAYVQELNKGTIRRALILGQAGSQMQAFLAACFLTRTTYLALETGTPEEHINEVIRHAEPDLVVNMGMGAELGAVDWHGFRSVKSRDDNPIAWILYSSGTTGRPKGICVTANTAAQYVDSLVNKLGLEPAPLTEQQGLRIVQQFSPSFDGYIEEILLSWALQGASVVADRYSLLDERKAKAFLTRYRPDIISAAPALFSAWNRMPDLAPLPKICISGGDFLAVGDINQLLERTQIWNSYGPTETCIAVSMVNCARLASGVALSIGEPFDHVAFAVVDHNGARLRAGQWGELVIYGDFEHHGYLNDPVLTASKFGRDEQGTFFRSGDLAMADKDGLFYLKGRMDDSCKVRGNFIGLGELENRARQYPRVINAGAAVAFAGTPDACLVLAIEGEENIQSGLQQYLARHYPRSHLPSAIFPVERLPRTEIGKMDRQRIVALFKEWLECEQQMQEEQGVKTDEELQKLISCWRKCLEYKGVLTLSSDFFLVSGSSLSAVRLASQLETLFGVMFSPVDVFRNATMGEQWALIKSRQNPDENHDAVLRERFLNTDDLSLPKLMLLPPALGGLVELQVLADNLAGRVTVSVLTTEPRAVENLSVTAFKEVLLNALMSHIEAQASHQSRPLWLGGYSLGAEILAALLQHESLAQNHSPENHLSENQLLQDIDKLVFFDPNLKTDVFSGDVLYAGFVAFFRDVNHQAGVSAEIDADIDVETLRQAFPALHQEWCHYRLQHQILENRTFHERILALSLTSIPVEVFFSDDADAEGIEGLMQQLQGHCAIDCRCSIHRRSGNHFEFIKQLSPDDFID</sequence>
<dbReference type="Proteomes" id="UP000696184">
    <property type="component" value="Unassembled WGS sequence"/>
</dbReference>
<feature type="domain" description="Carrier" evidence="4">
    <location>
        <begin position="1847"/>
        <end position="1923"/>
    </location>
</feature>
<dbReference type="InterPro" id="IPR045851">
    <property type="entry name" value="AMP-bd_C_sf"/>
</dbReference>
<dbReference type="Gene3D" id="3.30.300.30">
    <property type="match status" value="2"/>
</dbReference>
<dbReference type="Gene3D" id="3.30.559.10">
    <property type="entry name" value="Chloramphenicol acetyltransferase-like domain"/>
    <property type="match status" value="1"/>
</dbReference>
<dbReference type="SMART" id="SM00823">
    <property type="entry name" value="PKS_PP"/>
    <property type="match status" value="1"/>
</dbReference>
<dbReference type="Gene3D" id="3.40.50.1820">
    <property type="entry name" value="alpha/beta hydrolase"/>
    <property type="match status" value="2"/>
</dbReference>
<keyword evidence="3" id="KW-0597">Phosphoprotein</keyword>
<keyword evidence="2" id="KW-0596">Phosphopantetheine</keyword>
<comment type="caution">
    <text evidence="5">The sequence shown here is derived from an EMBL/GenBank/DDBJ whole genome shotgun (WGS) entry which is preliminary data.</text>
</comment>
<dbReference type="RefSeq" id="WP_198688259.1">
    <property type="nucleotide sequence ID" value="NZ_CAWPUD010000007.1"/>
</dbReference>
<dbReference type="PANTHER" id="PTHR45527:SF1">
    <property type="entry name" value="FATTY ACID SYNTHASE"/>
    <property type="match status" value="1"/>
</dbReference>
<dbReference type="Pfam" id="PF13193">
    <property type="entry name" value="AMP-binding_C"/>
    <property type="match status" value="1"/>
</dbReference>
<dbReference type="PROSITE" id="PS50075">
    <property type="entry name" value="CARRIER"/>
    <property type="match status" value="2"/>
</dbReference>
<evidence type="ECO:0000256" key="3">
    <source>
        <dbReference type="ARBA" id="ARBA00022553"/>
    </source>
</evidence>
<evidence type="ECO:0000313" key="6">
    <source>
        <dbReference type="Proteomes" id="UP000696184"/>
    </source>
</evidence>
<evidence type="ECO:0000256" key="2">
    <source>
        <dbReference type="ARBA" id="ARBA00022450"/>
    </source>
</evidence>
<dbReference type="SUPFAM" id="SSF56801">
    <property type="entry name" value="Acetyl-CoA synthetase-like"/>
    <property type="match status" value="2"/>
</dbReference>
<dbReference type="InterPro" id="IPR029058">
    <property type="entry name" value="AB_hydrolase_fold"/>
</dbReference>
<dbReference type="InterPro" id="IPR001242">
    <property type="entry name" value="Condensation_dom"/>
</dbReference>
<keyword evidence="6" id="KW-1185">Reference proteome</keyword>
<feature type="domain" description="Carrier" evidence="4">
    <location>
        <begin position="820"/>
        <end position="897"/>
    </location>
</feature>
<dbReference type="InterPro" id="IPR023213">
    <property type="entry name" value="CAT-like_dom_sf"/>
</dbReference>
<dbReference type="Gene3D" id="3.40.50.12780">
    <property type="entry name" value="N-terminal domain of ligase-like"/>
    <property type="match status" value="2"/>
</dbReference>
<dbReference type="EMBL" id="JACOII010000011">
    <property type="protein sequence ID" value="MBI6547451.1"/>
    <property type="molecule type" value="Genomic_DNA"/>
</dbReference>
<dbReference type="InterPro" id="IPR036736">
    <property type="entry name" value="ACP-like_sf"/>
</dbReference>
<dbReference type="Pfam" id="PF00550">
    <property type="entry name" value="PP-binding"/>
    <property type="match status" value="2"/>
</dbReference>
<accession>A0ABS0U0P4</accession>
<comment type="cofactor">
    <cofactor evidence="1">
        <name>pantetheine 4'-phosphate</name>
        <dbReference type="ChEBI" id="CHEBI:47942"/>
    </cofactor>
</comment>
<organism evidence="5 6">
    <name type="scientific">Xenorhabdus lircayensis</name>
    <dbReference type="NCBI Taxonomy" id="2763499"/>
    <lineage>
        <taxon>Bacteria</taxon>
        <taxon>Pseudomonadati</taxon>
        <taxon>Pseudomonadota</taxon>
        <taxon>Gammaproteobacteria</taxon>
        <taxon>Enterobacterales</taxon>
        <taxon>Morganellaceae</taxon>
        <taxon>Xenorhabdus</taxon>
    </lineage>
</organism>
<dbReference type="PROSITE" id="PS00012">
    <property type="entry name" value="PHOSPHOPANTETHEINE"/>
    <property type="match status" value="1"/>
</dbReference>
<gene>
    <name evidence="5" type="ORF">H8A87_01545</name>
</gene>
<dbReference type="SUPFAM" id="SSF52777">
    <property type="entry name" value="CoA-dependent acyltransferases"/>
    <property type="match status" value="2"/>
</dbReference>
<reference evidence="5 6" key="1">
    <citation type="submission" date="2020-08" db="EMBL/GenBank/DDBJ databases">
        <title>Description of Xenorhabdus lircayensis sp. nov., the symbiotic bacterium associated with the entomopathogenic nematode Steirnernema unicornum.</title>
        <authorList>
            <person name="Castaneda-Alvarez C."/>
            <person name="Prodan S."/>
            <person name="Zamorano A."/>
            <person name="San-Blas E."/>
            <person name="Aballay E."/>
        </authorList>
    </citation>
    <scope>NUCLEOTIDE SEQUENCE [LARGE SCALE GENOMIC DNA]</scope>
    <source>
        <strain evidence="5 6">VLS</strain>
    </source>
</reference>